<organism evidence="1 2">
    <name type="scientific">Gulbenkiania indica</name>
    <dbReference type="NCBI Taxonomy" id="375574"/>
    <lineage>
        <taxon>Bacteria</taxon>
        <taxon>Pseudomonadati</taxon>
        <taxon>Pseudomonadota</taxon>
        <taxon>Betaproteobacteria</taxon>
        <taxon>Neisseriales</taxon>
        <taxon>Chromobacteriaceae</taxon>
        <taxon>Gulbenkiania</taxon>
    </lineage>
</organism>
<dbReference type="Pfam" id="PF06821">
    <property type="entry name" value="Ser_hydrolase"/>
    <property type="match status" value="1"/>
</dbReference>
<dbReference type="Proteomes" id="UP000243535">
    <property type="component" value="Unassembled WGS sequence"/>
</dbReference>
<protein>
    <submittedName>
        <fullName evidence="1">Predicted esterase of the alpha/beta hydrolase fold</fullName>
    </submittedName>
</protein>
<reference evidence="2" key="1">
    <citation type="submission" date="2015-08" db="EMBL/GenBank/DDBJ databases">
        <authorList>
            <person name="Varghese N."/>
        </authorList>
    </citation>
    <scope>NUCLEOTIDE SEQUENCE [LARGE SCALE GENOMIC DNA]</scope>
    <source>
        <strain evidence="2">DSM 17901</strain>
    </source>
</reference>
<keyword evidence="2" id="KW-1185">Reference proteome</keyword>
<name>A0A0K6GX89_9NEIS</name>
<dbReference type="InterPro" id="IPR010662">
    <property type="entry name" value="RBBP9/YdeN"/>
</dbReference>
<dbReference type="EMBL" id="CYHA01000003">
    <property type="protein sequence ID" value="CUA83356.1"/>
    <property type="molecule type" value="Genomic_DNA"/>
</dbReference>
<dbReference type="GO" id="GO:0016787">
    <property type="term" value="F:hydrolase activity"/>
    <property type="evidence" value="ECO:0007669"/>
    <property type="project" value="UniProtKB-KW"/>
</dbReference>
<sequence>MPPFNQAYDYIIQPGWKDSGPDHWQTHWQQALGALRVQNDNWTEPALEAWLDGLDEALDAARRPAIVIAHSLGCITVAHHARRFHNRIAGALLVAPADVERPFVPQALMGFAPVPRQPLPFPARVVASTSDPYCKPHRAARMAGYWGASLVWLPQAGHINVDSGHRTWEAGWQELSALLQAVAHAAAA</sequence>
<dbReference type="SUPFAM" id="SSF53474">
    <property type="entry name" value="alpha/beta-Hydrolases"/>
    <property type="match status" value="1"/>
</dbReference>
<keyword evidence="1" id="KW-0378">Hydrolase</keyword>
<proteinExistence type="predicted"/>
<dbReference type="InterPro" id="IPR029058">
    <property type="entry name" value="AB_hydrolase_fold"/>
</dbReference>
<dbReference type="Gene3D" id="3.40.50.1820">
    <property type="entry name" value="alpha/beta hydrolase"/>
    <property type="match status" value="1"/>
</dbReference>
<dbReference type="RefSeq" id="WP_055433892.1">
    <property type="nucleotide sequence ID" value="NZ_CYHA01000003.1"/>
</dbReference>
<evidence type="ECO:0000313" key="2">
    <source>
        <dbReference type="Proteomes" id="UP000243535"/>
    </source>
</evidence>
<dbReference type="AlphaFoldDB" id="A0A0K6GX89"/>
<accession>A0A0K6GX89</accession>
<dbReference type="OrthoDB" id="9804993at2"/>
<evidence type="ECO:0000313" key="1">
    <source>
        <dbReference type="EMBL" id="CUA83356.1"/>
    </source>
</evidence>
<gene>
    <name evidence="1" type="ORF">Ga0061063_1702</name>
</gene>